<gene>
    <name evidence="3" type="ORF">Ahy_A07g036865</name>
</gene>
<name>A0A445CH71_ARAHY</name>
<feature type="compositionally biased region" description="Polar residues" evidence="1">
    <location>
        <begin position="443"/>
        <end position="453"/>
    </location>
</feature>
<dbReference type="PANTHER" id="PTHR46033:SF8">
    <property type="entry name" value="PROTEIN MAINTENANCE OF MERISTEMS-LIKE"/>
    <property type="match status" value="1"/>
</dbReference>
<feature type="region of interest" description="Disordered" evidence="1">
    <location>
        <begin position="361"/>
        <end position="386"/>
    </location>
</feature>
<organism evidence="3 4">
    <name type="scientific">Arachis hypogaea</name>
    <name type="common">Peanut</name>
    <dbReference type="NCBI Taxonomy" id="3818"/>
    <lineage>
        <taxon>Eukaryota</taxon>
        <taxon>Viridiplantae</taxon>
        <taxon>Streptophyta</taxon>
        <taxon>Embryophyta</taxon>
        <taxon>Tracheophyta</taxon>
        <taxon>Spermatophyta</taxon>
        <taxon>Magnoliopsida</taxon>
        <taxon>eudicotyledons</taxon>
        <taxon>Gunneridae</taxon>
        <taxon>Pentapetalae</taxon>
        <taxon>rosids</taxon>
        <taxon>fabids</taxon>
        <taxon>Fabales</taxon>
        <taxon>Fabaceae</taxon>
        <taxon>Papilionoideae</taxon>
        <taxon>50 kb inversion clade</taxon>
        <taxon>dalbergioids sensu lato</taxon>
        <taxon>Dalbergieae</taxon>
        <taxon>Pterocarpus clade</taxon>
        <taxon>Arachis</taxon>
    </lineage>
</organism>
<comment type="caution">
    <text evidence="3">The sequence shown here is derived from an EMBL/GenBank/DDBJ whole genome shotgun (WGS) entry which is preliminary data.</text>
</comment>
<proteinExistence type="predicted"/>
<keyword evidence="4" id="KW-1185">Reference proteome</keyword>
<dbReference type="PANTHER" id="PTHR46033">
    <property type="entry name" value="PROTEIN MAIN-LIKE 2"/>
    <property type="match status" value="1"/>
</dbReference>
<sequence>MDDCLSSSIVAIYHHIKENKKIVFRWSSSYWVLSMRCIEWIRLSTSLGGLIEQSQTKWTVKLTWFHNTVCGKLEHDATEERLMRYTRGYIMQLIGGILFPDASDSQVHIRWLPLLEDLDACGRLSWGSVVLAWLYRQMCQATEHDQRNLEGCVSLMLSWVYHRIPLVRPDGFDAPRFSLVEWWVQYRSDNATGERKLRQYKHTLNGIGMMNVEWTPYADPQLFGLVPPRIAEADASAAVVCPLLYFAIVKWHQLDRVVHQFGGLQHIPTKPLNIDEMHRLDWRFGCGEWFPHLLGPDMKFGMLVPTIVCRYIIIQTCVRPSQLFDLGDQCLVPAEVVPEDLPIHHPVAPKLHQPEDSHLLEEGEVGDGGEAGGESNAAEAMGGRIPRSYPARETLSARHLTVPTMQARCGIFRSTIVLLIVRLTTPPVGLSSTVSVDDPWPPNSTRKTYNSNR</sequence>
<protein>
    <recommendedName>
        <fullName evidence="2">Aminotransferase-like plant mobile domain-containing protein</fullName>
    </recommendedName>
</protein>
<accession>A0A445CH71</accession>
<evidence type="ECO:0000256" key="1">
    <source>
        <dbReference type="SAM" id="MobiDB-lite"/>
    </source>
</evidence>
<dbReference type="InterPro" id="IPR019557">
    <property type="entry name" value="AminoTfrase-like_pln_mobile"/>
</dbReference>
<dbReference type="EMBL" id="SDMP01000007">
    <property type="protein sequence ID" value="RYR50260.1"/>
    <property type="molecule type" value="Genomic_DNA"/>
</dbReference>
<feature type="domain" description="Aminotransferase-like plant mobile" evidence="2">
    <location>
        <begin position="56"/>
        <end position="271"/>
    </location>
</feature>
<reference evidence="3 4" key="1">
    <citation type="submission" date="2019-01" db="EMBL/GenBank/DDBJ databases">
        <title>Sequencing of cultivated peanut Arachis hypogaea provides insights into genome evolution and oil improvement.</title>
        <authorList>
            <person name="Chen X."/>
        </authorList>
    </citation>
    <scope>NUCLEOTIDE SEQUENCE [LARGE SCALE GENOMIC DNA]</scope>
    <source>
        <strain evidence="4">cv. Fuhuasheng</strain>
        <tissue evidence="3">Leaves</tissue>
    </source>
</reference>
<evidence type="ECO:0000259" key="2">
    <source>
        <dbReference type="Pfam" id="PF10536"/>
    </source>
</evidence>
<dbReference type="AlphaFoldDB" id="A0A445CH71"/>
<evidence type="ECO:0000313" key="4">
    <source>
        <dbReference type="Proteomes" id="UP000289738"/>
    </source>
</evidence>
<dbReference type="InterPro" id="IPR044824">
    <property type="entry name" value="MAIN-like"/>
</dbReference>
<dbReference type="Pfam" id="PF10536">
    <property type="entry name" value="PMD"/>
    <property type="match status" value="1"/>
</dbReference>
<evidence type="ECO:0000313" key="3">
    <source>
        <dbReference type="EMBL" id="RYR50260.1"/>
    </source>
</evidence>
<dbReference type="STRING" id="3818.A0A445CH71"/>
<dbReference type="GO" id="GO:0010073">
    <property type="term" value="P:meristem maintenance"/>
    <property type="evidence" value="ECO:0007669"/>
    <property type="project" value="InterPro"/>
</dbReference>
<dbReference type="Proteomes" id="UP000289738">
    <property type="component" value="Chromosome A07"/>
</dbReference>
<feature type="compositionally biased region" description="Low complexity" evidence="1">
    <location>
        <begin position="373"/>
        <end position="383"/>
    </location>
</feature>
<feature type="region of interest" description="Disordered" evidence="1">
    <location>
        <begin position="430"/>
        <end position="453"/>
    </location>
</feature>